<reference evidence="1" key="1">
    <citation type="submission" date="2020-12" db="EMBL/GenBank/DDBJ databases">
        <title>Metabolic potential, ecology and presence of endohyphal bacteria is reflected in genomic diversity of Mucoromycotina.</title>
        <authorList>
            <person name="Muszewska A."/>
            <person name="Okrasinska A."/>
            <person name="Steczkiewicz K."/>
            <person name="Drgas O."/>
            <person name="Orlowska M."/>
            <person name="Perlinska-Lenart U."/>
            <person name="Aleksandrzak-Piekarczyk T."/>
            <person name="Szatraj K."/>
            <person name="Zielenkiewicz U."/>
            <person name="Pilsyk S."/>
            <person name="Malc E."/>
            <person name="Mieczkowski P."/>
            <person name="Kruszewska J.S."/>
            <person name="Biernat P."/>
            <person name="Pawlowska J."/>
        </authorList>
    </citation>
    <scope>NUCLEOTIDE SEQUENCE</scope>
    <source>
        <strain evidence="1">WA0000067209</strain>
    </source>
</reference>
<dbReference type="OrthoDB" id="10013825at2759"/>
<evidence type="ECO:0000313" key="1">
    <source>
        <dbReference type="EMBL" id="KAG2179066.1"/>
    </source>
</evidence>
<sequence length="89" mass="10323">MNPLQKLQEDSLKNKDENTVAWSKKLVGKTFVDDGAEHNLSEDQVFRRKDLPKMHRVLGPDSMMTMDYRPERLNVRVDDSNKAKSVDFS</sequence>
<comment type="caution">
    <text evidence="1">The sequence shown here is derived from an EMBL/GenBank/DDBJ whole genome shotgun (WGS) entry which is preliminary data.</text>
</comment>
<keyword evidence="2" id="KW-1185">Reference proteome</keyword>
<dbReference type="PANTHER" id="PTHR39600">
    <property type="entry name" value="PEPTIDASE INHIBITOR I78 FAMILY PROTEIN"/>
    <property type="match status" value="1"/>
</dbReference>
<gene>
    <name evidence="1" type="ORF">INT43_001916</name>
</gene>
<organism evidence="1 2">
    <name type="scientific">Mortierella isabellina</name>
    <name type="common">Filamentous fungus</name>
    <name type="synonym">Umbelopsis isabellina</name>
    <dbReference type="NCBI Taxonomy" id="91625"/>
    <lineage>
        <taxon>Eukaryota</taxon>
        <taxon>Fungi</taxon>
        <taxon>Fungi incertae sedis</taxon>
        <taxon>Mucoromycota</taxon>
        <taxon>Mucoromycotina</taxon>
        <taxon>Umbelopsidomycetes</taxon>
        <taxon>Umbelopsidales</taxon>
        <taxon>Umbelopsidaceae</taxon>
        <taxon>Umbelopsis</taxon>
    </lineage>
</organism>
<accession>A0A8H7PS38</accession>
<dbReference type="AlphaFoldDB" id="A0A8H7PS38"/>
<protein>
    <submittedName>
        <fullName evidence="1">Uncharacterized protein</fullName>
    </submittedName>
</protein>
<proteinExistence type="predicted"/>
<evidence type="ECO:0000313" key="2">
    <source>
        <dbReference type="Proteomes" id="UP000654370"/>
    </source>
</evidence>
<dbReference type="Proteomes" id="UP000654370">
    <property type="component" value="Unassembled WGS sequence"/>
</dbReference>
<dbReference type="Pfam" id="PF11720">
    <property type="entry name" value="Inhibitor_I78"/>
    <property type="match status" value="1"/>
</dbReference>
<dbReference type="EMBL" id="JAEPQZ010000007">
    <property type="protein sequence ID" value="KAG2179066.1"/>
    <property type="molecule type" value="Genomic_DNA"/>
</dbReference>
<dbReference type="Gene3D" id="3.30.10.10">
    <property type="entry name" value="Trypsin Inhibitor V, subunit A"/>
    <property type="match status" value="1"/>
</dbReference>
<name>A0A8H7PS38_MORIS</name>
<dbReference type="InterPro" id="IPR021719">
    <property type="entry name" value="Prot_inh_I78"/>
</dbReference>
<dbReference type="PANTHER" id="PTHR39600:SF1">
    <property type="entry name" value="PEPTIDASE INHIBITOR I78 FAMILY PROTEIN"/>
    <property type="match status" value="1"/>
</dbReference>